<gene>
    <name evidence="7" type="ORF">DPRO_2236</name>
</gene>
<reference evidence="8" key="1">
    <citation type="submission" date="2017-09" db="EMBL/GenBank/DDBJ databases">
        <authorList>
            <person name="Regsiter A."/>
            <person name="William W."/>
        </authorList>
    </citation>
    <scope>NUCLEOTIDE SEQUENCE [LARGE SCALE GENOMIC DNA]</scope>
    <source>
        <strain evidence="8">500-1</strain>
    </source>
</reference>
<proteinExistence type="predicted"/>
<dbReference type="GO" id="GO:0030416">
    <property type="term" value="P:methylamine metabolic process"/>
    <property type="evidence" value="ECO:0007669"/>
    <property type="project" value="InterPro"/>
</dbReference>
<keyword evidence="2 5" id="KW-0812">Transmembrane</keyword>
<feature type="transmembrane region" description="Helical" evidence="5">
    <location>
        <begin position="118"/>
        <end position="137"/>
    </location>
</feature>
<evidence type="ECO:0000313" key="7">
    <source>
        <dbReference type="EMBL" id="SOB59141.1"/>
    </source>
</evidence>
<evidence type="ECO:0000259" key="6">
    <source>
        <dbReference type="Pfam" id="PF07291"/>
    </source>
</evidence>
<keyword evidence="4 5" id="KW-0472">Membrane</keyword>
<evidence type="ECO:0000256" key="5">
    <source>
        <dbReference type="SAM" id="Phobius"/>
    </source>
</evidence>
<dbReference type="InterPro" id="IPR009908">
    <property type="entry name" value="Methylamine_util_MauE"/>
</dbReference>
<evidence type="ECO:0000256" key="2">
    <source>
        <dbReference type="ARBA" id="ARBA00022692"/>
    </source>
</evidence>
<evidence type="ECO:0000256" key="3">
    <source>
        <dbReference type="ARBA" id="ARBA00022989"/>
    </source>
</evidence>
<comment type="subcellular location">
    <subcellularLocation>
        <location evidence="1">Membrane</location>
        <topology evidence="1">Multi-pass membrane protein</topology>
    </subcellularLocation>
</comment>
<keyword evidence="3 5" id="KW-1133">Transmembrane helix</keyword>
<feature type="domain" description="Methylamine utilisation protein MauE" evidence="6">
    <location>
        <begin position="8"/>
        <end position="137"/>
    </location>
</feature>
<dbReference type="Pfam" id="PF07291">
    <property type="entry name" value="MauE"/>
    <property type="match status" value="1"/>
</dbReference>
<dbReference type="GO" id="GO:0016020">
    <property type="term" value="C:membrane"/>
    <property type="evidence" value="ECO:0007669"/>
    <property type="project" value="UniProtKB-SubCell"/>
</dbReference>
<name>A0A2C8F942_9BACT</name>
<protein>
    <submittedName>
        <fullName evidence="7">DoxX family protein</fullName>
    </submittedName>
</protein>
<feature type="transmembrane region" description="Helical" evidence="5">
    <location>
        <begin position="12"/>
        <end position="29"/>
    </location>
</feature>
<evidence type="ECO:0000256" key="1">
    <source>
        <dbReference type="ARBA" id="ARBA00004141"/>
    </source>
</evidence>
<dbReference type="Proteomes" id="UP000219215">
    <property type="component" value="Chromosome DPRO"/>
</dbReference>
<dbReference type="UniPathway" id="UPA00895"/>
<dbReference type="AlphaFoldDB" id="A0A2C8F942"/>
<evidence type="ECO:0000313" key="8">
    <source>
        <dbReference type="Proteomes" id="UP000219215"/>
    </source>
</evidence>
<dbReference type="KEGG" id="pprf:DPRO_2236"/>
<keyword evidence="8" id="KW-1185">Reference proteome</keyword>
<organism evidence="7 8">
    <name type="scientific">Pseudodesulfovibrio profundus</name>
    <dbReference type="NCBI Taxonomy" id="57320"/>
    <lineage>
        <taxon>Bacteria</taxon>
        <taxon>Pseudomonadati</taxon>
        <taxon>Thermodesulfobacteriota</taxon>
        <taxon>Desulfovibrionia</taxon>
        <taxon>Desulfovibrionales</taxon>
        <taxon>Desulfovibrionaceae</taxon>
    </lineage>
</organism>
<sequence>MHLLFSKPVYIALRLIIGSIFIVAGATKIMDVDTFAMAIDGYGLVSWRIANVIARTLPALEIVAGLGLVFDVRGSLGTIVVQLLGFMGVLAYGIYMGLDVDCGCFGPGDPGSGEPGGLWGTFIRDAFMLGACLLMYWQRQVAGYTPLSLTRFIQSRKEE</sequence>
<feature type="transmembrane region" description="Helical" evidence="5">
    <location>
        <begin position="76"/>
        <end position="98"/>
    </location>
</feature>
<dbReference type="EMBL" id="LT907975">
    <property type="protein sequence ID" value="SOB59141.1"/>
    <property type="molecule type" value="Genomic_DNA"/>
</dbReference>
<accession>A0A2C8F942</accession>
<evidence type="ECO:0000256" key="4">
    <source>
        <dbReference type="ARBA" id="ARBA00023136"/>
    </source>
</evidence>